<sequence>MEATLLGSQNASLPCPMELPGYALCSSFYLAVLNDESVSFVLAAAVVILVAFVVFAVESVLFRFSKDIAANESPHELSLANHFPFTAPATSVSIQIWHDNTVLPRVQQQPRATARAAARLSQNLHVQAADPSHISTVSSLWAEPNGLLPATMGRILPARLTEHLVQAARITFGSEQQDLAQICGIFLAYIEEEEELLLVSARLRQRQREKDEEILRLWQEEQEQR</sequence>
<name>A0AA37LZK1_9PEZI</name>
<protein>
    <recommendedName>
        <fullName evidence="4">Transmembrane protein</fullName>
    </recommendedName>
</protein>
<dbReference type="Proteomes" id="UP001055172">
    <property type="component" value="Unassembled WGS sequence"/>
</dbReference>
<comment type="caution">
    <text evidence="2">The sequence shown here is derived from an EMBL/GenBank/DDBJ whole genome shotgun (WGS) entry which is preliminary data.</text>
</comment>
<gene>
    <name evidence="2" type="ORF">ColLi_13267</name>
</gene>
<feature type="transmembrane region" description="Helical" evidence="1">
    <location>
        <begin position="37"/>
        <end position="57"/>
    </location>
</feature>
<evidence type="ECO:0008006" key="4">
    <source>
        <dbReference type="Google" id="ProtNLM"/>
    </source>
</evidence>
<proteinExistence type="predicted"/>
<keyword evidence="1" id="KW-0472">Membrane</keyword>
<keyword evidence="3" id="KW-1185">Reference proteome</keyword>
<organism evidence="2 3">
    <name type="scientific">Colletotrichum liriopes</name>
    <dbReference type="NCBI Taxonomy" id="708192"/>
    <lineage>
        <taxon>Eukaryota</taxon>
        <taxon>Fungi</taxon>
        <taxon>Dikarya</taxon>
        <taxon>Ascomycota</taxon>
        <taxon>Pezizomycotina</taxon>
        <taxon>Sordariomycetes</taxon>
        <taxon>Hypocreomycetidae</taxon>
        <taxon>Glomerellales</taxon>
        <taxon>Glomerellaceae</taxon>
        <taxon>Colletotrichum</taxon>
        <taxon>Colletotrichum spaethianum species complex</taxon>
    </lineage>
</organism>
<keyword evidence="1" id="KW-1133">Transmembrane helix</keyword>
<dbReference type="EMBL" id="BPPX01000053">
    <property type="protein sequence ID" value="GJC90429.1"/>
    <property type="molecule type" value="Genomic_DNA"/>
</dbReference>
<evidence type="ECO:0000256" key="1">
    <source>
        <dbReference type="SAM" id="Phobius"/>
    </source>
</evidence>
<accession>A0AA37LZK1</accession>
<evidence type="ECO:0000313" key="2">
    <source>
        <dbReference type="EMBL" id="GJC90429.1"/>
    </source>
</evidence>
<evidence type="ECO:0000313" key="3">
    <source>
        <dbReference type="Proteomes" id="UP001055172"/>
    </source>
</evidence>
<keyword evidence="1" id="KW-0812">Transmembrane</keyword>
<dbReference type="AlphaFoldDB" id="A0AA37LZK1"/>
<reference evidence="2 3" key="1">
    <citation type="submission" date="2021-07" db="EMBL/GenBank/DDBJ databases">
        <title>Genome data of Colletotrichum spaethianum.</title>
        <authorList>
            <person name="Utami Y.D."/>
            <person name="Hiruma K."/>
        </authorList>
    </citation>
    <scope>NUCLEOTIDE SEQUENCE [LARGE SCALE GENOMIC DNA]</scope>
    <source>
        <strain evidence="2 3">MAFF 242679</strain>
    </source>
</reference>